<sequence length="72" mass="8471">MLESKKPNLNFDQATKNSQGPKPYMKYSFEERVELLRSIRETRENHGTLTPEQETFLAADREYYGPDDAPYK</sequence>
<gene>
    <name evidence="2" type="ORF">A3F19_01690</name>
</gene>
<dbReference type="EMBL" id="MFUJ01000013">
    <property type="protein sequence ID" value="OGI79405.1"/>
    <property type="molecule type" value="Genomic_DNA"/>
</dbReference>
<proteinExistence type="predicted"/>
<reference evidence="2 3" key="1">
    <citation type="journal article" date="2016" name="Nat. Commun.">
        <title>Thousands of microbial genomes shed light on interconnected biogeochemical processes in an aquifer system.</title>
        <authorList>
            <person name="Anantharaman K."/>
            <person name="Brown C.T."/>
            <person name="Hug L.A."/>
            <person name="Sharon I."/>
            <person name="Castelle C.J."/>
            <person name="Probst A.J."/>
            <person name="Thomas B.C."/>
            <person name="Singh A."/>
            <person name="Wilkins M.J."/>
            <person name="Karaoz U."/>
            <person name="Brodie E.L."/>
            <person name="Williams K.H."/>
            <person name="Hubbard S.S."/>
            <person name="Banfield J.F."/>
        </authorList>
    </citation>
    <scope>NUCLEOTIDE SEQUENCE [LARGE SCALE GENOMIC DNA]</scope>
</reference>
<protein>
    <submittedName>
        <fullName evidence="2">Uncharacterized protein</fullName>
    </submittedName>
</protein>
<name>A0A1F6WCI2_9BACT</name>
<accession>A0A1F6WCI2</accession>
<evidence type="ECO:0000313" key="2">
    <source>
        <dbReference type="EMBL" id="OGI79405.1"/>
    </source>
</evidence>
<dbReference type="AlphaFoldDB" id="A0A1F6WCI2"/>
<organism evidence="2 3">
    <name type="scientific">Candidatus Nomurabacteria bacterium RIFCSPHIGHO2_12_FULL_37_29</name>
    <dbReference type="NCBI Taxonomy" id="1801759"/>
    <lineage>
        <taxon>Bacteria</taxon>
        <taxon>Candidatus Nomuraibacteriota</taxon>
    </lineage>
</organism>
<comment type="caution">
    <text evidence="2">The sequence shown here is derived from an EMBL/GenBank/DDBJ whole genome shotgun (WGS) entry which is preliminary data.</text>
</comment>
<dbReference type="Proteomes" id="UP000177052">
    <property type="component" value="Unassembled WGS sequence"/>
</dbReference>
<feature type="compositionally biased region" description="Polar residues" evidence="1">
    <location>
        <begin position="10"/>
        <end position="20"/>
    </location>
</feature>
<evidence type="ECO:0000313" key="3">
    <source>
        <dbReference type="Proteomes" id="UP000177052"/>
    </source>
</evidence>
<feature type="region of interest" description="Disordered" evidence="1">
    <location>
        <begin position="1"/>
        <end position="26"/>
    </location>
</feature>
<evidence type="ECO:0000256" key="1">
    <source>
        <dbReference type="SAM" id="MobiDB-lite"/>
    </source>
</evidence>